<comment type="caution">
    <text evidence="1">The sequence shown here is derived from an EMBL/GenBank/DDBJ whole genome shotgun (WGS) entry which is preliminary data.</text>
</comment>
<dbReference type="AlphaFoldDB" id="A0A7X0RV19"/>
<dbReference type="RefSeq" id="WP_185672073.1">
    <property type="nucleotide sequence ID" value="NZ_JACJVP010000044.1"/>
</dbReference>
<organism evidence="1 2">
    <name type="scientific">Cohnella nanjingensis</name>
    <dbReference type="NCBI Taxonomy" id="1387779"/>
    <lineage>
        <taxon>Bacteria</taxon>
        <taxon>Bacillati</taxon>
        <taxon>Bacillota</taxon>
        <taxon>Bacilli</taxon>
        <taxon>Bacillales</taxon>
        <taxon>Paenibacillaceae</taxon>
        <taxon>Cohnella</taxon>
    </lineage>
</organism>
<evidence type="ECO:0000313" key="2">
    <source>
        <dbReference type="Proteomes" id="UP000547209"/>
    </source>
</evidence>
<dbReference type="Proteomes" id="UP000547209">
    <property type="component" value="Unassembled WGS sequence"/>
</dbReference>
<accession>A0A7X0RV19</accession>
<gene>
    <name evidence="1" type="primary">mciZ</name>
    <name evidence="1" type="ORF">H7C19_26415</name>
</gene>
<keyword evidence="2" id="KW-1185">Reference proteome</keyword>
<sequence length="57" mass="6542">MLKRYAADSRIQWVGKAWEIKQALRQERRRAGGDALLADLLPKSRQDAALQRARPNP</sequence>
<protein>
    <submittedName>
        <fullName evidence="1">Z-ring formation inhibitor MciZ</fullName>
    </submittedName>
</protein>
<reference evidence="1 2" key="1">
    <citation type="submission" date="2020-08" db="EMBL/GenBank/DDBJ databases">
        <title>Cohnella phylogeny.</title>
        <authorList>
            <person name="Dunlap C."/>
        </authorList>
    </citation>
    <scope>NUCLEOTIDE SEQUENCE [LARGE SCALE GENOMIC DNA]</scope>
    <source>
        <strain evidence="1 2">DSM 28246</strain>
    </source>
</reference>
<name>A0A7X0RV19_9BACL</name>
<evidence type="ECO:0000313" key="1">
    <source>
        <dbReference type="EMBL" id="MBB6674222.1"/>
    </source>
</evidence>
<dbReference type="EMBL" id="JACJVP010000044">
    <property type="protein sequence ID" value="MBB6674222.1"/>
    <property type="molecule type" value="Genomic_DNA"/>
</dbReference>
<dbReference type="Pfam" id="PF13072">
    <property type="entry name" value="MciZ"/>
    <property type="match status" value="1"/>
</dbReference>
<dbReference type="InterPro" id="IPR025177">
    <property type="entry name" value="MciZ"/>
</dbReference>
<proteinExistence type="predicted"/>